<dbReference type="AlphaFoldDB" id="A0A9P6U450"/>
<feature type="region of interest" description="Disordered" evidence="1">
    <location>
        <begin position="120"/>
        <end position="194"/>
    </location>
</feature>
<accession>A0A9P6U450</accession>
<organism evidence="2 3">
    <name type="scientific">Actinomortierella ambigua</name>
    <dbReference type="NCBI Taxonomy" id="1343610"/>
    <lineage>
        <taxon>Eukaryota</taxon>
        <taxon>Fungi</taxon>
        <taxon>Fungi incertae sedis</taxon>
        <taxon>Mucoromycota</taxon>
        <taxon>Mortierellomycotina</taxon>
        <taxon>Mortierellomycetes</taxon>
        <taxon>Mortierellales</taxon>
        <taxon>Mortierellaceae</taxon>
        <taxon>Actinomortierella</taxon>
    </lineage>
</organism>
<dbReference type="Proteomes" id="UP000807716">
    <property type="component" value="Unassembled WGS sequence"/>
</dbReference>
<comment type="caution">
    <text evidence="2">The sequence shown here is derived from an EMBL/GenBank/DDBJ whole genome shotgun (WGS) entry which is preliminary data.</text>
</comment>
<dbReference type="OrthoDB" id="2419412at2759"/>
<name>A0A9P6U450_9FUNG</name>
<evidence type="ECO:0000256" key="1">
    <source>
        <dbReference type="SAM" id="MobiDB-lite"/>
    </source>
</evidence>
<keyword evidence="3" id="KW-1185">Reference proteome</keyword>
<feature type="non-terminal residue" evidence="2">
    <location>
        <position position="324"/>
    </location>
</feature>
<gene>
    <name evidence="2" type="ORF">DFQ27_004421</name>
</gene>
<evidence type="ECO:0000313" key="3">
    <source>
        <dbReference type="Proteomes" id="UP000807716"/>
    </source>
</evidence>
<protein>
    <submittedName>
        <fullName evidence="2">Uncharacterized protein</fullName>
    </submittedName>
</protein>
<sequence length="324" mass="36968">MAVAADNMTDEAVSRYLHATSSKEGAGAIDFFISENATSRDRGSMSAAWLRGVDRLVNMNLKRKLRAEWKATTKARKEFWDRLDEQERDEMTLALLQMYCKKLEVNVVEDKLYVAEQHSSRIRRGKAVQRDGGVPVDATDQDLGVTAHQVASTSSDNKRPQADDLIESCQQQDHPQQKKKRQQHHQQYPQDSETQQHRLFFDPATAIQSQLEIDYIGIGIPFKRLQDKAAAVVNDDQKMLTLELLPFFLAANHIWDMSYQLPGMSDEDHDALHDALHVPVVRLSDQLVLFCRSLVEDMKSKGYIRSRNTTSRDQNSLLMLLQQA</sequence>
<dbReference type="EMBL" id="JAAAJB010000307">
    <property type="protein sequence ID" value="KAG0258820.1"/>
    <property type="molecule type" value="Genomic_DNA"/>
</dbReference>
<reference evidence="2" key="1">
    <citation type="journal article" date="2020" name="Fungal Divers.">
        <title>Resolving the Mortierellaceae phylogeny through synthesis of multi-gene phylogenetics and phylogenomics.</title>
        <authorList>
            <person name="Vandepol N."/>
            <person name="Liber J."/>
            <person name="Desiro A."/>
            <person name="Na H."/>
            <person name="Kennedy M."/>
            <person name="Barry K."/>
            <person name="Grigoriev I.V."/>
            <person name="Miller A.N."/>
            <person name="O'Donnell K."/>
            <person name="Stajich J.E."/>
            <person name="Bonito G."/>
        </authorList>
    </citation>
    <scope>NUCLEOTIDE SEQUENCE</scope>
    <source>
        <strain evidence="2">BC1065</strain>
    </source>
</reference>
<proteinExistence type="predicted"/>
<evidence type="ECO:0000313" key="2">
    <source>
        <dbReference type="EMBL" id="KAG0258820.1"/>
    </source>
</evidence>